<evidence type="ECO:0000259" key="1">
    <source>
        <dbReference type="Pfam" id="PF19556"/>
    </source>
</evidence>
<feature type="domain" description="ParB-related ThiF-related cassette protein E" evidence="1">
    <location>
        <begin position="1"/>
        <end position="167"/>
    </location>
</feature>
<comment type="caution">
    <text evidence="2">The sequence shown here is derived from an EMBL/GenBank/DDBJ whole genome shotgun (WGS) entry which is preliminary data.</text>
</comment>
<dbReference type="NCBIfam" id="TIGR03741">
    <property type="entry name" value="PRTRC_E"/>
    <property type="match status" value="1"/>
</dbReference>
<name>A0A4S4A3M1_9FLAO</name>
<gene>
    <name evidence="2" type="ORF">E6C50_02145</name>
</gene>
<dbReference type="OrthoDB" id="1050181at2"/>
<dbReference type="RefSeq" id="WP_136401555.1">
    <property type="nucleotide sequence ID" value="NZ_SSNZ01000001.1"/>
</dbReference>
<sequence length="176" mass="20122">MSNTFFQSINALQIEGDWTITVAHDKENRLVVSVLFFNKKAGDTVKKNILPLILRGTAEELDNGFFQAIQKPIQDTAQLFTNMEAYVKERDKIKIGTEQKNTKAEKTDIVSPYEKAMKEVDELEAQGEYKTAWMKVPSVEKFPEHREEINNRRASLSAQFAPDLFNSPKTENHVIS</sequence>
<evidence type="ECO:0000313" key="2">
    <source>
        <dbReference type="EMBL" id="THF53031.1"/>
    </source>
</evidence>
<organism evidence="2 3">
    <name type="scientific">Flavobacterium supellecticarium</name>
    <dbReference type="NCBI Taxonomy" id="2565924"/>
    <lineage>
        <taxon>Bacteria</taxon>
        <taxon>Pseudomonadati</taxon>
        <taxon>Bacteroidota</taxon>
        <taxon>Flavobacteriia</taxon>
        <taxon>Flavobacteriales</taxon>
        <taxon>Flavobacteriaceae</taxon>
        <taxon>Flavobacterium</taxon>
    </lineage>
</organism>
<accession>A0A4S4A3M1</accession>
<dbReference type="AlphaFoldDB" id="A0A4S4A3M1"/>
<dbReference type="InterPro" id="IPR022273">
    <property type="entry name" value="PRTRC_protein-E"/>
</dbReference>
<keyword evidence="3" id="KW-1185">Reference proteome</keyword>
<evidence type="ECO:0000313" key="3">
    <source>
        <dbReference type="Proteomes" id="UP000307507"/>
    </source>
</evidence>
<dbReference type="Proteomes" id="UP000307507">
    <property type="component" value="Unassembled WGS sequence"/>
</dbReference>
<dbReference type="EMBL" id="SSNZ01000001">
    <property type="protein sequence ID" value="THF53031.1"/>
    <property type="molecule type" value="Genomic_DNA"/>
</dbReference>
<dbReference type="Pfam" id="PF19556">
    <property type="entry name" value="PRTRC_E"/>
    <property type="match status" value="1"/>
</dbReference>
<protein>
    <submittedName>
        <fullName evidence="2">PRTRC system protein E</fullName>
    </submittedName>
</protein>
<reference evidence="2 3" key="1">
    <citation type="submission" date="2019-04" db="EMBL/GenBank/DDBJ databases">
        <title>Flavobacterium sp. nov. isolated from construction timber.</title>
        <authorList>
            <person name="Lin S.-Y."/>
            <person name="Chang C.-T."/>
            <person name="Young C.-C."/>
        </authorList>
    </citation>
    <scope>NUCLEOTIDE SEQUENCE [LARGE SCALE GENOMIC DNA]</scope>
    <source>
        <strain evidence="2 3">CC-CTC003</strain>
    </source>
</reference>
<proteinExistence type="predicted"/>